<dbReference type="EMBL" id="JAIMJA010000023">
    <property type="protein sequence ID" value="MCE2596729.1"/>
    <property type="molecule type" value="Genomic_DNA"/>
</dbReference>
<keyword evidence="2" id="KW-1185">Reference proteome</keyword>
<accession>A0ABS8WCF2</accession>
<dbReference type="Proteomes" id="UP001201273">
    <property type="component" value="Unassembled WGS sequence"/>
</dbReference>
<evidence type="ECO:0000313" key="1">
    <source>
        <dbReference type="EMBL" id="MCE2596729.1"/>
    </source>
</evidence>
<reference evidence="1 2" key="1">
    <citation type="journal article" date="2022" name="Environ. Microbiol. Rep.">
        <title>Eco-phylogenetic analyses reveal divergent evolution of vitamin B12 metabolism in the marine bacterial family 'Psychromonadaceae'.</title>
        <authorList>
            <person name="Jin X."/>
            <person name="Yang Y."/>
            <person name="Cao H."/>
            <person name="Gao B."/>
            <person name="Zhao Z."/>
        </authorList>
    </citation>
    <scope>NUCLEOTIDE SEQUENCE [LARGE SCALE GENOMIC DNA]</scope>
    <source>
        <strain evidence="1 2">MKS20</strain>
    </source>
</reference>
<sequence length="184" mass="21306">MIKELTTEQASALAAHITKNIYNINGKVRGGVKENWLGGVANCHFNEYDIFYWLNEAEFSAVILPLAELVGDKKLIIVEDFERGLDGKVWWLGCEIENSWEAFNFFTEETDIISFYMIGESEQWCLWAGDDSWIFCAESYLFKQLNAEILSLKAMLDKCTEKTRKEYVDLIHAISRLPKSDYYD</sequence>
<organism evidence="1 2">
    <name type="scientific">Motilimonas cestriensis</name>
    <dbReference type="NCBI Taxonomy" id="2742685"/>
    <lineage>
        <taxon>Bacteria</taxon>
        <taxon>Pseudomonadati</taxon>
        <taxon>Pseudomonadota</taxon>
        <taxon>Gammaproteobacteria</taxon>
        <taxon>Alteromonadales</taxon>
        <taxon>Alteromonadales genera incertae sedis</taxon>
        <taxon>Motilimonas</taxon>
    </lineage>
</organism>
<name>A0ABS8WCF2_9GAMM</name>
<protein>
    <recommendedName>
        <fullName evidence="3">SMI1/KNR4 family protein</fullName>
    </recommendedName>
</protein>
<evidence type="ECO:0008006" key="3">
    <source>
        <dbReference type="Google" id="ProtNLM"/>
    </source>
</evidence>
<dbReference type="RefSeq" id="WP_233054385.1">
    <property type="nucleotide sequence ID" value="NZ_JAIMJA010000023.1"/>
</dbReference>
<gene>
    <name evidence="1" type="ORF">K6Y31_18255</name>
</gene>
<evidence type="ECO:0000313" key="2">
    <source>
        <dbReference type="Proteomes" id="UP001201273"/>
    </source>
</evidence>
<comment type="caution">
    <text evidence="1">The sequence shown here is derived from an EMBL/GenBank/DDBJ whole genome shotgun (WGS) entry which is preliminary data.</text>
</comment>
<proteinExistence type="predicted"/>